<evidence type="ECO:0000313" key="4">
    <source>
        <dbReference type="Proteomes" id="UP000782312"/>
    </source>
</evidence>
<sequence length="95" mass="10973">MAREIVWTQAARRDLESVAEYIARDSMAYASTFVQEVIHASRSLADFADRGQIVSEFDDETLRELLIRSYRLIYLVADDKVLVLSLIHGARRKNR</sequence>
<dbReference type="Proteomes" id="UP000782312">
    <property type="component" value="Unassembled WGS sequence"/>
</dbReference>
<comment type="similarity">
    <text evidence="1">Belongs to the RelE toxin family.</text>
</comment>
<dbReference type="SUPFAM" id="SSF143011">
    <property type="entry name" value="RelE-like"/>
    <property type="match status" value="1"/>
</dbReference>
<evidence type="ECO:0000256" key="2">
    <source>
        <dbReference type="ARBA" id="ARBA00022649"/>
    </source>
</evidence>
<comment type="caution">
    <text evidence="3">The sequence shown here is derived from an EMBL/GenBank/DDBJ whole genome shotgun (WGS) entry which is preliminary data.</text>
</comment>
<accession>A0A932HVI4</accession>
<dbReference type="EMBL" id="JACPUR010000003">
    <property type="protein sequence ID" value="MBI3126450.1"/>
    <property type="molecule type" value="Genomic_DNA"/>
</dbReference>
<dbReference type="InterPro" id="IPR051803">
    <property type="entry name" value="TA_system_RelE-like_toxin"/>
</dbReference>
<name>A0A932HVI4_UNCTE</name>
<dbReference type="NCBIfam" id="TIGR02385">
    <property type="entry name" value="RelE_StbE"/>
    <property type="match status" value="1"/>
</dbReference>
<dbReference type="AlphaFoldDB" id="A0A932HVI4"/>
<proteinExistence type="inferred from homology"/>
<gene>
    <name evidence="3" type="ORF">HYZ11_02460</name>
</gene>
<evidence type="ECO:0000256" key="1">
    <source>
        <dbReference type="ARBA" id="ARBA00006226"/>
    </source>
</evidence>
<organism evidence="3 4">
    <name type="scientific">Tectimicrobiota bacterium</name>
    <dbReference type="NCBI Taxonomy" id="2528274"/>
    <lineage>
        <taxon>Bacteria</taxon>
        <taxon>Pseudomonadati</taxon>
        <taxon>Nitrospinota/Tectimicrobiota group</taxon>
        <taxon>Candidatus Tectimicrobiota</taxon>
    </lineage>
</organism>
<dbReference type="PANTHER" id="PTHR33755:SF5">
    <property type="entry name" value="TYPE II TOXIN-ANTITOXIN SYSTEM RELE_PARE FAMILY TOXIN"/>
    <property type="match status" value="1"/>
</dbReference>
<dbReference type="PANTHER" id="PTHR33755">
    <property type="entry name" value="TOXIN PARE1-RELATED"/>
    <property type="match status" value="1"/>
</dbReference>
<dbReference type="Gene3D" id="3.30.2310.20">
    <property type="entry name" value="RelE-like"/>
    <property type="match status" value="1"/>
</dbReference>
<dbReference type="Pfam" id="PF05016">
    <property type="entry name" value="ParE_toxin"/>
    <property type="match status" value="1"/>
</dbReference>
<reference evidence="3" key="1">
    <citation type="submission" date="2020-07" db="EMBL/GenBank/DDBJ databases">
        <title>Huge and variable diversity of episymbiotic CPR bacteria and DPANN archaea in groundwater ecosystems.</title>
        <authorList>
            <person name="He C.Y."/>
            <person name="Keren R."/>
            <person name="Whittaker M."/>
            <person name="Farag I.F."/>
            <person name="Doudna J."/>
            <person name="Cate J.H.D."/>
            <person name="Banfield J.F."/>
        </authorList>
    </citation>
    <scope>NUCLEOTIDE SEQUENCE</scope>
    <source>
        <strain evidence="3">NC_groundwater_763_Ag_S-0.2um_68_21</strain>
    </source>
</reference>
<evidence type="ECO:0000313" key="3">
    <source>
        <dbReference type="EMBL" id="MBI3126450.1"/>
    </source>
</evidence>
<dbReference type="InterPro" id="IPR035093">
    <property type="entry name" value="RelE/ParE_toxin_dom_sf"/>
</dbReference>
<keyword evidence="2" id="KW-1277">Toxin-antitoxin system</keyword>
<protein>
    <submittedName>
        <fullName evidence="3">Type II toxin-antitoxin system RelE/ParE family toxin</fullName>
    </submittedName>
</protein>
<dbReference type="InterPro" id="IPR007712">
    <property type="entry name" value="RelE/ParE_toxin"/>
</dbReference>